<evidence type="ECO:0000313" key="4">
    <source>
        <dbReference type="Proteomes" id="UP001168528"/>
    </source>
</evidence>
<evidence type="ECO:0000313" key="3">
    <source>
        <dbReference type="EMBL" id="MDO1451813.1"/>
    </source>
</evidence>
<sequence length="337" mass="38960">MNQTTDYLQLLSAVKQQIMSSRIQAVRAVNKEMIKLYLHIGQLIVHKQEQFGWGKSIVEQLAKDLQKEFSGTVGFSSQNLWYMRQFYIEYREDTNLQQLVGEIPWSHNLLLMARVKDKAERIYYIQATSQLGWSRDVLLNQIKAKAYERHLLEPKQTNFDKALPIYLAEQASEAIKSSYNLEFLGINKPVLEKELESRMITHVKELLLELGYGFSFVGSQYKIMLAENEYFIDLLFFHRKLRCLVAIELKTGKFKPEYAGKMNFYLEVLDQTEKLDGENPAIGIILCAEKDNLEVEYALRVSTKPMGVAEYQLTKELPVSLTGKLPTVAELKAELKK</sequence>
<dbReference type="Pfam" id="PF17761">
    <property type="entry name" value="DUF1016_N"/>
    <property type="match status" value="1"/>
</dbReference>
<dbReference type="EMBL" id="JAUKPO010000097">
    <property type="protein sequence ID" value="MDO1451813.1"/>
    <property type="molecule type" value="Genomic_DNA"/>
</dbReference>
<keyword evidence="4" id="KW-1185">Reference proteome</keyword>
<dbReference type="Pfam" id="PF06250">
    <property type="entry name" value="YhcG_C"/>
    <property type="match status" value="1"/>
</dbReference>
<organism evidence="3 4">
    <name type="scientific">Rhodocytophaga aerolata</name>
    <dbReference type="NCBI Taxonomy" id="455078"/>
    <lineage>
        <taxon>Bacteria</taxon>
        <taxon>Pseudomonadati</taxon>
        <taxon>Bacteroidota</taxon>
        <taxon>Cytophagia</taxon>
        <taxon>Cytophagales</taxon>
        <taxon>Rhodocytophagaceae</taxon>
        <taxon>Rhodocytophaga</taxon>
    </lineage>
</organism>
<accession>A0ABT8RKB7</accession>
<dbReference type="InterPro" id="IPR041527">
    <property type="entry name" value="YhcG_N"/>
</dbReference>
<evidence type="ECO:0000259" key="2">
    <source>
        <dbReference type="Pfam" id="PF17761"/>
    </source>
</evidence>
<evidence type="ECO:0000259" key="1">
    <source>
        <dbReference type="Pfam" id="PF06250"/>
    </source>
</evidence>
<dbReference type="PANTHER" id="PTHR30547:SF0">
    <property type="entry name" value="BLR8175 PROTEIN"/>
    <property type="match status" value="1"/>
</dbReference>
<dbReference type="Proteomes" id="UP001168528">
    <property type="component" value="Unassembled WGS sequence"/>
</dbReference>
<dbReference type="InterPro" id="IPR053148">
    <property type="entry name" value="PD-DEXK-like_domain"/>
</dbReference>
<dbReference type="Gene3D" id="3.40.1350.10">
    <property type="match status" value="1"/>
</dbReference>
<protein>
    <submittedName>
        <fullName evidence="3">PDDEXK nuclease domain-containing protein</fullName>
    </submittedName>
</protein>
<dbReference type="InterPro" id="IPR011856">
    <property type="entry name" value="tRNA_endonuc-like_dom_sf"/>
</dbReference>
<feature type="domain" description="YhcG PDDEXK nuclease" evidence="1">
    <location>
        <begin position="173"/>
        <end position="326"/>
    </location>
</feature>
<feature type="domain" description="YhcG N-terminal" evidence="2">
    <location>
        <begin position="14"/>
        <end position="149"/>
    </location>
</feature>
<proteinExistence type="predicted"/>
<comment type="caution">
    <text evidence="3">The sequence shown here is derived from an EMBL/GenBank/DDBJ whole genome shotgun (WGS) entry which is preliminary data.</text>
</comment>
<dbReference type="PANTHER" id="PTHR30547">
    <property type="entry name" value="UNCHARACTERIZED PROTEIN YHCG-RELATED"/>
    <property type="match status" value="1"/>
</dbReference>
<dbReference type="InterPro" id="IPR009362">
    <property type="entry name" value="YhcG_C"/>
</dbReference>
<gene>
    <name evidence="3" type="ORF">Q0590_36400</name>
</gene>
<reference evidence="3" key="1">
    <citation type="submission" date="2023-07" db="EMBL/GenBank/DDBJ databases">
        <title>The genome sequence of Rhodocytophaga aerolata KACC 12507.</title>
        <authorList>
            <person name="Zhang X."/>
        </authorList>
    </citation>
    <scope>NUCLEOTIDE SEQUENCE</scope>
    <source>
        <strain evidence="3">KACC 12507</strain>
    </source>
</reference>
<name>A0ABT8RKB7_9BACT</name>
<dbReference type="RefSeq" id="WP_302042609.1">
    <property type="nucleotide sequence ID" value="NZ_JAUKPO010000097.1"/>
</dbReference>